<dbReference type="Pfam" id="PF03816">
    <property type="entry name" value="LytR_cpsA_psr"/>
    <property type="match status" value="1"/>
</dbReference>
<protein>
    <submittedName>
        <fullName evidence="4">Membrane-bound protein lytR</fullName>
    </submittedName>
</protein>
<feature type="domain" description="Cell envelope-related transcriptional attenuator" evidence="3">
    <location>
        <begin position="83"/>
        <end position="232"/>
    </location>
</feature>
<dbReference type="EMBL" id="UGSZ01000001">
    <property type="protein sequence ID" value="SUB57922.1"/>
    <property type="molecule type" value="Genomic_DNA"/>
</dbReference>
<dbReference type="PANTHER" id="PTHR33392">
    <property type="entry name" value="POLYISOPRENYL-TEICHOIC ACID--PEPTIDOGLYCAN TEICHOIC ACID TRANSFERASE TAGU"/>
    <property type="match status" value="1"/>
</dbReference>
<dbReference type="PANTHER" id="PTHR33392:SF6">
    <property type="entry name" value="POLYISOPRENYL-TEICHOIC ACID--PEPTIDOGLYCAN TEICHOIC ACID TRANSFERASE TAGU"/>
    <property type="match status" value="1"/>
</dbReference>
<comment type="similarity">
    <text evidence="1">Belongs to the LytR/CpsA/Psr (LCP) family.</text>
</comment>
<accession>A0A379C6H5</accession>
<organism evidence="4 5">
    <name type="scientific">Peptoniphilus lacrimalis</name>
    <dbReference type="NCBI Taxonomy" id="33031"/>
    <lineage>
        <taxon>Bacteria</taxon>
        <taxon>Bacillati</taxon>
        <taxon>Bacillota</taxon>
        <taxon>Tissierellia</taxon>
        <taxon>Tissierellales</taxon>
        <taxon>Peptoniphilaceae</taxon>
        <taxon>Peptoniphilus</taxon>
    </lineage>
</organism>
<feature type="compositionally biased region" description="Basic and acidic residues" evidence="2">
    <location>
        <begin position="322"/>
        <end position="332"/>
    </location>
</feature>
<dbReference type="OrthoDB" id="305468at2"/>
<feature type="region of interest" description="Disordered" evidence="2">
    <location>
        <begin position="313"/>
        <end position="340"/>
    </location>
</feature>
<dbReference type="InterPro" id="IPR050922">
    <property type="entry name" value="LytR/CpsA/Psr_CW_biosynth"/>
</dbReference>
<evidence type="ECO:0000256" key="2">
    <source>
        <dbReference type="SAM" id="MobiDB-lite"/>
    </source>
</evidence>
<dbReference type="InterPro" id="IPR004474">
    <property type="entry name" value="LytR_CpsA_psr"/>
</dbReference>
<evidence type="ECO:0000313" key="5">
    <source>
        <dbReference type="Proteomes" id="UP000255517"/>
    </source>
</evidence>
<evidence type="ECO:0000259" key="3">
    <source>
        <dbReference type="Pfam" id="PF03816"/>
    </source>
</evidence>
<dbReference type="NCBIfam" id="TIGR00350">
    <property type="entry name" value="lytR_cpsA_psr"/>
    <property type="match status" value="1"/>
</dbReference>
<dbReference type="Gene3D" id="3.40.630.190">
    <property type="entry name" value="LCP protein"/>
    <property type="match status" value="1"/>
</dbReference>
<evidence type="ECO:0000313" key="4">
    <source>
        <dbReference type="EMBL" id="SUB57922.1"/>
    </source>
</evidence>
<dbReference type="RefSeq" id="WP_019034118.1">
    <property type="nucleotide sequence ID" value="NZ_JASOSY010000002.1"/>
</dbReference>
<reference evidence="4 5" key="1">
    <citation type="submission" date="2018-06" db="EMBL/GenBank/DDBJ databases">
        <authorList>
            <consortium name="Pathogen Informatics"/>
            <person name="Doyle S."/>
        </authorList>
    </citation>
    <scope>NUCLEOTIDE SEQUENCE [LARGE SCALE GENOMIC DNA]</scope>
    <source>
        <strain evidence="4 5">NCTC13149</strain>
    </source>
</reference>
<proteinExistence type="inferred from homology"/>
<dbReference type="STRING" id="1122949.GCA_000378725_00026"/>
<dbReference type="AlphaFoldDB" id="A0A379C6H5"/>
<gene>
    <name evidence="4" type="primary">lytR_2</name>
    <name evidence="4" type="ORF">NCTC13149_01783</name>
</gene>
<name>A0A379C6H5_9FIRM</name>
<dbReference type="Proteomes" id="UP000255517">
    <property type="component" value="Unassembled WGS sequence"/>
</dbReference>
<evidence type="ECO:0000256" key="1">
    <source>
        <dbReference type="ARBA" id="ARBA00006068"/>
    </source>
</evidence>
<sequence>MKRFYTIFVSLVILILLSGLALAFLMVPRGEEVATTTTTKKEEVNKEPRKINVFNQNKDPINVLMIGLDSSRVTYEVDENSKRADTLMLLTIDPKKNKAHIISIPRDTYYKLKGYDNYKINAGYSRGGLELQISSVEDFMDCKIDHYIVVEYDAVKELVDAIGGVEIYTPEYSYNDPSTIPPLEINFHEGVHNLNGEDAVKYLRIRKYYEDQDIGRIHAQQGFIMKVFEKLKNPSTIFKLPKLVSIANRYVKTDFSYGQLSYLAYYAMSLEKDDIEFNTLQGQRKVLNNIDYYKVDKDYARGVLKEFLNREENEENLTEEELEKKKENEKARSQLNFESQ</sequence>